<proteinExistence type="predicted"/>
<name>A0AAN3M8K2_ECOLX</name>
<dbReference type="AlphaFoldDB" id="A0AAN3M8K2"/>
<dbReference type="Proteomes" id="UP000005056">
    <property type="component" value="Unassembled WGS sequence"/>
</dbReference>
<organism evidence="1 2">
    <name type="scientific">Escherichia coli MS 85-1</name>
    <dbReference type="NCBI Taxonomy" id="679202"/>
    <lineage>
        <taxon>Bacteria</taxon>
        <taxon>Pseudomonadati</taxon>
        <taxon>Pseudomonadota</taxon>
        <taxon>Gammaproteobacteria</taxon>
        <taxon>Enterobacterales</taxon>
        <taxon>Enterobacteriaceae</taxon>
        <taxon>Escherichia</taxon>
    </lineage>
</organism>
<gene>
    <name evidence="1" type="ORF">HMPREF9350_03606</name>
</gene>
<sequence>MPKSWAIGVNKLTGKNSTIIRQATQNATEKTADQFGRVMASAPRFSAINSLMVLPVACFRGKADHFNIEMCDAFNVFATFTVLLELELRSKRNRAKITGCGVNVLSTRQVRRGL</sequence>
<evidence type="ECO:0000313" key="2">
    <source>
        <dbReference type="Proteomes" id="UP000005056"/>
    </source>
</evidence>
<dbReference type="EMBL" id="ADWQ01000016">
    <property type="protein sequence ID" value="EFU34620.1"/>
    <property type="molecule type" value="Genomic_DNA"/>
</dbReference>
<evidence type="ECO:0000313" key="1">
    <source>
        <dbReference type="EMBL" id="EFU34620.1"/>
    </source>
</evidence>
<reference evidence="1 2" key="1">
    <citation type="submission" date="2010-09" db="EMBL/GenBank/DDBJ databases">
        <authorList>
            <person name="Weinstock G."/>
            <person name="Sodergren E."/>
            <person name="Clifton S."/>
            <person name="Fulton L."/>
            <person name="Fulton B."/>
            <person name="Courtney L."/>
            <person name="Fronick C."/>
            <person name="Harrison M."/>
            <person name="Strong C."/>
            <person name="Farmer C."/>
            <person name="Delahaunty K."/>
            <person name="Markovic C."/>
            <person name="Hall O."/>
            <person name="Minx P."/>
            <person name="Tomlinson C."/>
            <person name="Mitreva M."/>
            <person name="Hou S."/>
            <person name="Chen J."/>
            <person name="Wollam A."/>
            <person name="Pepin K.H."/>
            <person name="Johnson M."/>
            <person name="Bhonagiri V."/>
            <person name="Zhang X."/>
            <person name="Suruliraj S."/>
            <person name="Warren W."/>
            <person name="Chinwalla A."/>
            <person name="Mardis E.R."/>
            <person name="Wilson R.K."/>
        </authorList>
    </citation>
    <scope>NUCLEOTIDE SEQUENCE [LARGE SCALE GENOMIC DNA]</scope>
    <source>
        <strain evidence="1 2">MS 85-1</strain>
    </source>
</reference>
<protein>
    <submittedName>
        <fullName evidence="1">Uncharacterized protein</fullName>
    </submittedName>
</protein>
<comment type="caution">
    <text evidence="1">The sequence shown here is derived from an EMBL/GenBank/DDBJ whole genome shotgun (WGS) entry which is preliminary data.</text>
</comment>
<accession>A0AAN3M8K2</accession>